<accession>A0ACB8STA0</accession>
<proteinExistence type="predicted"/>
<reference evidence="1" key="1">
    <citation type="submission" date="2021-03" db="EMBL/GenBank/DDBJ databases">
        <authorList>
            <consortium name="DOE Joint Genome Institute"/>
            <person name="Ahrendt S."/>
            <person name="Looney B.P."/>
            <person name="Miyauchi S."/>
            <person name="Morin E."/>
            <person name="Drula E."/>
            <person name="Courty P.E."/>
            <person name="Chicoki N."/>
            <person name="Fauchery L."/>
            <person name="Kohler A."/>
            <person name="Kuo A."/>
            <person name="Labutti K."/>
            <person name="Pangilinan J."/>
            <person name="Lipzen A."/>
            <person name="Riley R."/>
            <person name="Andreopoulos W."/>
            <person name="He G."/>
            <person name="Johnson J."/>
            <person name="Barry K.W."/>
            <person name="Grigoriev I.V."/>
            <person name="Nagy L."/>
            <person name="Hibbett D."/>
            <person name="Henrissat B."/>
            <person name="Matheny P.B."/>
            <person name="Labbe J."/>
            <person name="Martin F."/>
        </authorList>
    </citation>
    <scope>NUCLEOTIDE SEQUENCE</scope>
    <source>
        <strain evidence="1">HHB10654</strain>
    </source>
</reference>
<name>A0ACB8STA0_9AGAM</name>
<gene>
    <name evidence="1" type="ORF">BV25DRAFT_1828644</name>
</gene>
<keyword evidence="2" id="KW-1185">Reference proteome</keyword>
<protein>
    <submittedName>
        <fullName evidence="1">Tripeptidyl peptidase A</fullName>
    </submittedName>
</protein>
<organism evidence="1 2">
    <name type="scientific">Artomyces pyxidatus</name>
    <dbReference type="NCBI Taxonomy" id="48021"/>
    <lineage>
        <taxon>Eukaryota</taxon>
        <taxon>Fungi</taxon>
        <taxon>Dikarya</taxon>
        <taxon>Basidiomycota</taxon>
        <taxon>Agaricomycotina</taxon>
        <taxon>Agaricomycetes</taxon>
        <taxon>Russulales</taxon>
        <taxon>Auriscalpiaceae</taxon>
        <taxon>Artomyces</taxon>
    </lineage>
</organism>
<comment type="caution">
    <text evidence="1">The sequence shown here is derived from an EMBL/GenBank/DDBJ whole genome shotgun (WGS) entry which is preliminary data.</text>
</comment>
<evidence type="ECO:0000313" key="2">
    <source>
        <dbReference type="Proteomes" id="UP000814140"/>
    </source>
</evidence>
<dbReference type="Proteomes" id="UP000814140">
    <property type="component" value="Unassembled WGS sequence"/>
</dbReference>
<reference evidence="1" key="2">
    <citation type="journal article" date="2022" name="New Phytol.">
        <title>Evolutionary transition to the ectomycorrhizal habit in the genomes of a hyperdiverse lineage of mushroom-forming fungi.</title>
        <authorList>
            <person name="Looney B."/>
            <person name="Miyauchi S."/>
            <person name="Morin E."/>
            <person name="Drula E."/>
            <person name="Courty P.E."/>
            <person name="Kohler A."/>
            <person name="Kuo A."/>
            <person name="LaButti K."/>
            <person name="Pangilinan J."/>
            <person name="Lipzen A."/>
            <person name="Riley R."/>
            <person name="Andreopoulos W."/>
            <person name="He G."/>
            <person name="Johnson J."/>
            <person name="Nolan M."/>
            <person name="Tritt A."/>
            <person name="Barry K.W."/>
            <person name="Grigoriev I.V."/>
            <person name="Nagy L.G."/>
            <person name="Hibbett D."/>
            <person name="Henrissat B."/>
            <person name="Matheny P.B."/>
            <person name="Labbe J."/>
            <person name="Martin F.M."/>
        </authorList>
    </citation>
    <scope>NUCLEOTIDE SEQUENCE</scope>
    <source>
        <strain evidence="1">HHB10654</strain>
    </source>
</reference>
<sequence length="600" mass="64663">MWPLLLPFALAGSAYSTILHAHTLVESIVSPDGWVNLGAAPAGHIIPLRIALPQANFSALEEHLYAVSDPAHKRYGAHLSKAEVEALVAPHPDSVSAVDTWLSEHGIPNSACTRSPAGDWVSVRVPVALAESMLNTTFYKWKHVEDDVELVRTTKYSLPEHLHAHIELVQPTTLFGRKKGQPAMVRSVGAPQTRAHALRSRGTITVTRSDGSTLTVDASCNVTVTIACLRQLLNIGDYRASGTNGNRIAVAGYLEEYANYEDQQIFYKDQLPEAVNSSFTYTLVNGGRNDQNFSSDTYQDNTNMQTVLGLVFPATGTYYSTGGRGPWIEDSDTDADTVPPYGAWLDFVLAQETLPQTIMTAYQSDEQTIPESYAKRVCAGFAQLGARGISLLVMSGNGGVGDANPDPRTQRCWTNDGRHKKRFLPAFPASCPFVTTVGATMHIPEVPTDVSGGGFSEYWSRPSYQDDVVSEYLTRQLRGTYAGLYNPNGRAIPDVSAQAYNFRIAEWGHLGMHGGGQESTAAFAGLVSLLNDARIEGGKPPLGFLNPFLYSAGTAAFNDITSGNAPGCGTQGFNATVGWDPITGLGTPDFGKLKDLALAL</sequence>
<evidence type="ECO:0000313" key="1">
    <source>
        <dbReference type="EMBL" id="KAI0059675.1"/>
    </source>
</evidence>
<dbReference type="EMBL" id="MU277224">
    <property type="protein sequence ID" value="KAI0059675.1"/>
    <property type="molecule type" value="Genomic_DNA"/>
</dbReference>